<keyword evidence="3" id="KW-1185">Reference proteome</keyword>
<feature type="transmembrane region" description="Helical" evidence="1">
    <location>
        <begin position="63"/>
        <end position="82"/>
    </location>
</feature>
<keyword evidence="1" id="KW-1133">Transmembrane helix</keyword>
<keyword evidence="1" id="KW-0472">Membrane</keyword>
<proteinExistence type="predicted"/>
<feature type="transmembrane region" description="Helical" evidence="1">
    <location>
        <begin position="12"/>
        <end position="30"/>
    </location>
</feature>
<evidence type="ECO:0000313" key="3">
    <source>
        <dbReference type="Proteomes" id="UP000521868"/>
    </source>
</evidence>
<feature type="transmembrane region" description="Helical" evidence="1">
    <location>
        <begin position="288"/>
        <end position="307"/>
    </location>
</feature>
<comment type="caution">
    <text evidence="2">The sequence shown here is derived from an EMBL/GenBank/DDBJ whole genome shotgun (WGS) entry which is preliminary data.</text>
</comment>
<keyword evidence="1" id="KW-0812">Transmembrane</keyword>
<organism evidence="2 3">
    <name type="scientific">Ramlibacter lithotrophicus</name>
    <dbReference type="NCBI Taxonomy" id="2606681"/>
    <lineage>
        <taxon>Bacteria</taxon>
        <taxon>Pseudomonadati</taxon>
        <taxon>Pseudomonadota</taxon>
        <taxon>Betaproteobacteria</taxon>
        <taxon>Burkholderiales</taxon>
        <taxon>Comamonadaceae</taxon>
        <taxon>Ramlibacter</taxon>
    </lineage>
</organism>
<name>A0A7X6DGW7_9BURK</name>
<protein>
    <recommendedName>
        <fullName evidence="4">ResB-like domain-containing protein</fullName>
    </recommendedName>
</protein>
<gene>
    <name evidence="2" type="ORF">RAMLITH_13945</name>
</gene>
<reference evidence="2 3" key="1">
    <citation type="journal article" date="2020" name="Nature">
        <title>Bacterial chemolithoautotrophy via manganese oxidation.</title>
        <authorList>
            <person name="Yu H."/>
            <person name="Leadbetter J.R."/>
        </authorList>
    </citation>
    <scope>NUCLEOTIDE SEQUENCE [LARGE SCALE GENOMIC DNA]</scope>
    <source>
        <strain evidence="2 3">RBP-1</strain>
    </source>
</reference>
<dbReference type="Proteomes" id="UP000521868">
    <property type="component" value="Unassembled WGS sequence"/>
</dbReference>
<accession>A0A7X6DGW7</accession>
<dbReference type="AlphaFoldDB" id="A0A7X6DGW7"/>
<evidence type="ECO:0008006" key="4">
    <source>
        <dbReference type="Google" id="ProtNLM"/>
    </source>
</evidence>
<feature type="transmembrane region" description="Helical" evidence="1">
    <location>
        <begin position="36"/>
        <end position="56"/>
    </location>
</feature>
<dbReference type="EMBL" id="VTOX01000004">
    <property type="protein sequence ID" value="NKE66928.1"/>
    <property type="molecule type" value="Genomic_DNA"/>
</dbReference>
<evidence type="ECO:0000313" key="2">
    <source>
        <dbReference type="EMBL" id="NKE66928.1"/>
    </source>
</evidence>
<sequence length="322" mass="35386">MNRLLRRLASNRLMIAGFALLGAAVLFSYARPEMPAALVVLPLALLASNLAAAITVRPALRCGGLGLFHACLLGLLLLAGWGRLTHLDGRVEVTEGTALDPQQVEVTAQGPWHGAGWQRLAFRQGAWEVDYAPGVRRAHTRSQVWLPGAAAPHVVGDDTPLVLDGYRLYTTHNKGFAPLLRWQPDGGEPVLGAVHLPSYPLFDYQQESRWNAPDGRALRLWLRLERALPEEVAWTLRAHDVPAVLVVESAGQRHELRPGASLALPGATLRYEGLTSWMGYKIFYDPTLWPMLAVSLAGMAGLAWHLWGRTVRLLPVQREVTP</sequence>
<dbReference type="RefSeq" id="WP_168108037.1">
    <property type="nucleotide sequence ID" value="NZ_VTOX01000004.1"/>
</dbReference>
<evidence type="ECO:0000256" key="1">
    <source>
        <dbReference type="SAM" id="Phobius"/>
    </source>
</evidence>